<gene>
    <name evidence="1" type="primary">ORF56208</name>
</gene>
<evidence type="ECO:0000313" key="1">
    <source>
        <dbReference type="EMBL" id="CEK65773.1"/>
    </source>
</evidence>
<dbReference type="AlphaFoldDB" id="A0A0B6ZBA4"/>
<dbReference type="EMBL" id="HACG01018908">
    <property type="protein sequence ID" value="CEK65773.1"/>
    <property type="molecule type" value="Transcribed_RNA"/>
</dbReference>
<organism evidence="1">
    <name type="scientific">Arion vulgaris</name>
    <dbReference type="NCBI Taxonomy" id="1028688"/>
    <lineage>
        <taxon>Eukaryota</taxon>
        <taxon>Metazoa</taxon>
        <taxon>Spiralia</taxon>
        <taxon>Lophotrochozoa</taxon>
        <taxon>Mollusca</taxon>
        <taxon>Gastropoda</taxon>
        <taxon>Heterobranchia</taxon>
        <taxon>Euthyneura</taxon>
        <taxon>Panpulmonata</taxon>
        <taxon>Eupulmonata</taxon>
        <taxon>Stylommatophora</taxon>
        <taxon>Helicina</taxon>
        <taxon>Arionoidea</taxon>
        <taxon>Arionidae</taxon>
        <taxon>Arion</taxon>
    </lineage>
</organism>
<accession>A0A0B6ZBA4</accession>
<proteinExistence type="predicted"/>
<evidence type="ECO:0008006" key="2">
    <source>
        <dbReference type="Google" id="ProtNLM"/>
    </source>
</evidence>
<name>A0A0B6ZBA4_9EUPU</name>
<feature type="non-terminal residue" evidence="1">
    <location>
        <position position="1"/>
    </location>
</feature>
<protein>
    <recommendedName>
        <fullName evidence="2">PLAC domain-containing protein</fullName>
    </recommendedName>
</protein>
<sequence>GDHSQQCSSISASDCYDVKNRQTCCETCEKLRRINAPLGCEYGDRAISCETVRQTPGLCYRPDNQRICCETCSQARNVSNHGCPWGDFSHNVCQVSDVHTNNIRINCYSLRKRQLCCQACEKLREQLPGNLSEDCKYGDRPVIFNTSHFGKLNCSNILNYFSSDECYTNPAVYTNCCYTCHRYLNSQG</sequence>
<reference evidence="1" key="1">
    <citation type="submission" date="2014-12" db="EMBL/GenBank/DDBJ databases">
        <title>Insight into the proteome of Arion vulgaris.</title>
        <authorList>
            <person name="Aradska J."/>
            <person name="Bulat T."/>
            <person name="Smidak R."/>
            <person name="Sarate P."/>
            <person name="Gangsoo J."/>
            <person name="Sialana F."/>
            <person name="Bilban M."/>
            <person name="Lubec G."/>
        </authorList>
    </citation>
    <scope>NUCLEOTIDE SEQUENCE</scope>
    <source>
        <tissue evidence="1">Skin</tissue>
    </source>
</reference>